<dbReference type="RefSeq" id="WP_121344498.1">
    <property type="nucleotide sequence ID" value="NZ_RBLG01000001.1"/>
</dbReference>
<accession>A0A495PYS2</accession>
<dbReference type="AlphaFoldDB" id="A0A495PYS2"/>
<evidence type="ECO:0000313" key="2">
    <source>
        <dbReference type="EMBL" id="RKS55736.1"/>
    </source>
</evidence>
<proteinExistence type="predicted"/>
<sequence>MEEEKKDIYQTAEVILLIIKYEGEIEDIIEYPSEFEAAYKELLQYKIIKQGDGKYLPDVNFTKAQELGFRKYIEQSNKPSKLKQYITSKPTLGVLAGAVLVTAAYLMRTEKKYTH</sequence>
<gene>
    <name evidence="2" type="ORF">BC962_0706</name>
</gene>
<dbReference type="Proteomes" id="UP000276282">
    <property type="component" value="Unassembled WGS sequence"/>
</dbReference>
<reference evidence="2 3" key="1">
    <citation type="submission" date="2018-10" db="EMBL/GenBank/DDBJ databases">
        <title>Genomic Encyclopedia of Archaeal and Bacterial Type Strains, Phase II (KMG-II): from individual species to whole genera.</title>
        <authorList>
            <person name="Goeker M."/>
        </authorList>
    </citation>
    <scope>NUCLEOTIDE SEQUENCE [LARGE SCALE GENOMIC DNA]</scope>
    <source>
        <strain evidence="2 3">DSM 19839</strain>
    </source>
</reference>
<keyword evidence="1" id="KW-0472">Membrane</keyword>
<protein>
    <submittedName>
        <fullName evidence="2">Uncharacterized protein</fullName>
    </submittedName>
</protein>
<comment type="caution">
    <text evidence="2">The sequence shown here is derived from an EMBL/GenBank/DDBJ whole genome shotgun (WGS) entry which is preliminary data.</text>
</comment>
<keyword evidence="1" id="KW-1133">Transmembrane helix</keyword>
<name>A0A495PYS2_9FLAO</name>
<keyword evidence="3" id="KW-1185">Reference proteome</keyword>
<evidence type="ECO:0000313" key="3">
    <source>
        <dbReference type="Proteomes" id="UP000276282"/>
    </source>
</evidence>
<organism evidence="2 3">
    <name type="scientific">Gillisia mitskevichiae</name>
    <dbReference type="NCBI Taxonomy" id="270921"/>
    <lineage>
        <taxon>Bacteria</taxon>
        <taxon>Pseudomonadati</taxon>
        <taxon>Bacteroidota</taxon>
        <taxon>Flavobacteriia</taxon>
        <taxon>Flavobacteriales</taxon>
        <taxon>Flavobacteriaceae</taxon>
        <taxon>Gillisia</taxon>
    </lineage>
</organism>
<feature type="transmembrane region" description="Helical" evidence="1">
    <location>
        <begin position="90"/>
        <end position="107"/>
    </location>
</feature>
<keyword evidence="1" id="KW-0812">Transmembrane</keyword>
<dbReference type="OrthoDB" id="1439906at2"/>
<evidence type="ECO:0000256" key="1">
    <source>
        <dbReference type="SAM" id="Phobius"/>
    </source>
</evidence>
<dbReference type="EMBL" id="RBLG01000001">
    <property type="protein sequence ID" value="RKS55736.1"/>
    <property type="molecule type" value="Genomic_DNA"/>
</dbReference>